<reference evidence="2 3" key="1">
    <citation type="submission" date="2023-09" db="EMBL/GenBank/DDBJ databases">
        <title>Nesidiocoris tenuis whole genome shotgun sequence.</title>
        <authorList>
            <person name="Shibata T."/>
            <person name="Shimoda M."/>
            <person name="Kobayashi T."/>
            <person name="Uehara T."/>
        </authorList>
    </citation>
    <scope>NUCLEOTIDE SEQUENCE [LARGE SCALE GENOMIC DNA]</scope>
    <source>
        <strain evidence="2 3">Japan</strain>
    </source>
</reference>
<protein>
    <submittedName>
        <fullName evidence="2">Uncharacterized protein</fullName>
    </submittedName>
</protein>
<dbReference type="EMBL" id="AP028921">
    <property type="protein sequence ID" value="BET02039.1"/>
    <property type="molecule type" value="Genomic_DNA"/>
</dbReference>
<organism evidence="2 3">
    <name type="scientific">Nesidiocoris tenuis</name>
    <dbReference type="NCBI Taxonomy" id="355587"/>
    <lineage>
        <taxon>Eukaryota</taxon>
        <taxon>Metazoa</taxon>
        <taxon>Ecdysozoa</taxon>
        <taxon>Arthropoda</taxon>
        <taxon>Hexapoda</taxon>
        <taxon>Insecta</taxon>
        <taxon>Pterygota</taxon>
        <taxon>Neoptera</taxon>
        <taxon>Paraneoptera</taxon>
        <taxon>Hemiptera</taxon>
        <taxon>Heteroptera</taxon>
        <taxon>Panheteroptera</taxon>
        <taxon>Cimicomorpha</taxon>
        <taxon>Miridae</taxon>
        <taxon>Dicyphina</taxon>
        <taxon>Nesidiocoris</taxon>
    </lineage>
</organism>
<evidence type="ECO:0000313" key="3">
    <source>
        <dbReference type="Proteomes" id="UP001307889"/>
    </source>
</evidence>
<name>A0ABN7BCR0_9HEMI</name>
<dbReference type="Proteomes" id="UP001307889">
    <property type="component" value="Chromosome 13"/>
</dbReference>
<proteinExistence type="predicted"/>
<sequence length="84" mass="9773">MRKLTFWFTPEKMDREPSIEDGIETESCIVVDDQCKKQEPPSILPRTRLIKKGHPEAAARSSPAPQRFHDNQSSWYNSWDEIKG</sequence>
<feature type="region of interest" description="Disordered" evidence="1">
    <location>
        <begin position="53"/>
        <end position="84"/>
    </location>
</feature>
<accession>A0ABN7BCR0</accession>
<evidence type="ECO:0000313" key="2">
    <source>
        <dbReference type="EMBL" id="BET02039.1"/>
    </source>
</evidence>
<gene>
    <name evidence="2" type="ORF">NTJ_14856</name>
</gene>
<evidence type="ECO:0000256" key="1">
    <source>
        <dbReference type="SAM" id="MobiDB-lite"/>
    </source>
</evidence>
<keyword evidence="3" id="KW-1185">Reference proteome</keyword>